<name>A0A409YJJ3_9AGAR</name>
<feature type="compositionally biased region" description="Basic and acidic residues" evidence="1">
    <location>
        <begin position="451"/>
        <end position="477"/>
    </location>
</feature>
<evidence type="ECO:0000256" key="1">
    <source>
        <dbReference type="SAM" id="MobiDB-lite"/>
    </source>
</evidence>
<dbReference type="OrthoDB" id="20844at2759"/>
<dbReference type="InterPro" id="IPR007149">
    <property type="entry name" value="Leo1"/>
</dbReference>
<dbReference type="Proteomes" id="UP000284706">
    <property type="component" value="Unassembled WGS sequence"/>
</dbReference>
<dbReference type="PANTHER" id="PTHR23146:SF0">
    <property type="entry name" value="RNA POLYMERASE-ASSOCIATED PROTEIN LEO1"/>
    <property type="match status" value="1"/>
</dbReference>
<proteinExistence type="predicted"/>
<dbReference type="GO" id="GO:0016593">
    <property type="term" value="C:Cdc73/Paf1 complex"/>
    <property type="evidence" value="ECO:0007669"/>
    <property type="project" value="InterPro"/>
</dbReference>
<dbReference type="GO" id="GO:0032968">
    <property type="term" value="P:positive regulation of transcription elongation by RNA polymerase II"/>
    <property type="evidence" value="ECO:0007669"/>
    <property type="project" value="TreeGrafter"/>
</dbReference>
<dbReference type="PANTHER" id="PTHR23146">
    <property type="entry name" value="LEO1 PROTEIN"/>
    <property type="match status" value="1"/>
</dbReference>
<feature type="region of interest" description="Disordered" evidence="1">
    <location>
        <begin position="1"/>
        <end position="109"/>
    </location>
</feature>
<dbReference type="GO" id="GO:1990269">
    <property type="term" value="F:RNA polymerase II C-terminal domain phosphoserine binding"/>
    <property type="evidence" value="ECO:0007669"/>
    <property type="project" value="TreeGrafter"/>
</dbReference>
<feature type="compositionally biased region" description="Basic and acidic residues" evidence="1">
    <location>
        <begin position="84"/>
        <end position="100"/>
    </location>
</feature>
<feature type="compositionally biased region" description="Acidic residues" evidence="1">
    <location>
        <begin position="43"/>
        <end position="56"/>
    </location>
</feature>
<dbReference type="GO" id="GO:0006368">
    <property type="term" value="P:transcription elongation by RNA polymerase II"/>
    <property type="evidence" value="ECO:0007669"/>
    <property type="project" value="InterPro"/>
</dbReference>
<protein>
    <recommendedName>
        <fullName evidence="4">Leo1-like protein</fullName>
    </recommendedName>
</protein>
<keyword evidence="3" id="KW-1185">Reference proteome</keyword>
<dbReference type="Pfam" id="PF04004">
    <property type="entry name" value="Leo1"/>
    <property type="match status" value="1"/>
</dbReference>
<sequence>MSSLAGALDDFSSHQPKVESTSHVPPSEDVDMNSEPQSTRIESEEEQDENHDEEMSDLFGNDNDVEVQRHARQAPASPTASGPDSERLPSPERERRHALEYEEEEAPPEIAIEVKEAEVRFPNLPVPKSSDGANWVFRVPNYVKVDSKPFHPDTYIGPEHDEEELQGDSGREKTMSIKLKVENTIRWRWTKDENGQDKRESNARVIRWSDGSLSLRLGKELFDINQTIDTSGSLSRQTIGGAPPLSQSQSQSQTQPIPVPGKSQGLTYLVAQHKRSQVLQSEAVITGYMSLRPTGMQTEIHRMLVKAVEQKHNKIAKLRMAPDPQFDPEREKLELMKQTAKKSKKRTDDGDAFGRRRRRASRRMDHDVMWSDDEDDHAGMYGGGSDDEYEDGLGGSPRKGKRKAGLGKAEEDYQADDFVVADSDEEGDSGGPSRKRAKETSEVEVEDELEKMEAKLERQAAAERKGRSGDAKKSKKDEDEDETEDEGAGAMDVESEEDEEEFRVRRVTSKRAIAFDEEEE</sequence>
<feature type="compositionally biased region" description="Polar residues" evidence="1">
    <location>
        <begin position="13"/>
        <end position="24"/>
    </location>
</feature>
<evidence type="ECO:0008006" key="4">
    <source>
        <dbReference type="Google" id="ProtNLM"/>
    </source>
</evidence>
<gene>
    <name evidence="2" type="ORF">CVT26_008039</name>
</gene>
<feature type="compositionally biased region" description="Acidic residues" evidence="1">
    <location>
        <begin position="478"/>
        <end position="501"/>
    </location>
</feature>
<dbReference type="InParanoid" id="A0A409YJJ3"/>
<accession>A0A409YJJ3</accession>
<dbReference type="EMBL" id="NHYE01000764">
    <property type="protein sequence ID" value="PPR03191.1"/>
    <property type="molecule type" value="Genomic_DNA"/>
</dbReference>
<evidence type="ECO:0000313" key="3">
    <source>
        <dbReference type="Proteomes" id="UP000284706"/>
    </source>
</evidence>
<organism evidence="2 3">
    <name type="scientific">Gymnopilus dilepis</name>
    <dbReference type="NCBI Taxonomy" id="231916"/>
    <lineage>
        <taxon>Eukaryota</taxon>
        <taxon>Fungi</taxon>
        <taxon>Dikarya</taxon>
        <taxon>Basidiomycota</taxon>
        <taxon>Agaricomycotina</taxon>
        <taxon>Agaricomycetes</taxon>
        <taxon>Agaricomycetidae</taxon>
        <taxon>Agaricales</taxon>
        <taxon>Agaricineae</taxon>
        <taxon>Hymenogastraceae</taxon>
        <taxon>Gymnopilus</taxon>
    </lineage>
</organism>
<dbReference type="STRING" id="231916.A0A409YJJ3"/>
<feature type="region of interest" description="Disordered" evidence="1">
    <location>
        <begin position="232"/>
        <end position="261"/>
    </location>
</feature>
<feature type="region of interest" description="Disordered" evidence="1">
    <location>
        <begin position="337"/>
        <end position="520"/>
    </location>
</feature>
<dbReference type="AlphaFoldDB" id="A0A409YJJ3"/>
<reference evidence="2 3" key="1">
    <citation type="journal article" date="2018" name="Evol. Lett.">
        <title>Horizontal gene cluster transfer increased hallucinogenic mushroom diversity.</title>
        <authorList>
            <person name="Reynolds H.T."/>
            <person name="Vijayakumar V."/>
            <person name="Gluck-Thaler E."/>
            <person name="Korotkin H.B."/>
            <person name="Matheny P.B."/>
            <person name="Slot J.C."/>
        </authorList>
    </citation>
    <scope>NUCLEOTIDE SEQUENCE [LARGE SCALE GENOMIC DNA]</scope>
    <source>
        <strain evidence="2 3">SRW20</strain>
    </source>
</reference>
<evidence type="ECO:0000313" key="2">
    <source>
        <dbReference type="EMBL" id="PPR03191.1"/>
    </source>
</evidence>
<comment type="caution">
    <text evidence="2">The sequence shown here is derived from an EMBL/GenBank/DDBJ whole genome shotgun (WGS) entry which is preliminary data.</text>
</comment>